<protein>
    <submittedName>
        <fullName evidence="1">cDNA FLJ26873 fis, clone PRS08805</fullName>
    </submittedName>
</protein>
<sequence>MFKFKLLGNFYICIQNPNSLLFSLPGEIPSPPLACLRDLNTILLTKGSPVFPATHGTGLRQFQCALHESGMWSLAVKGGDDGEEKPQAPTTKPCGTRRLLWASRPTFLAYFKHQGSRLSVPCPPQVFLTCFQNQTCSKGGDPGIPHPGPVPANREMLAF</sequence>
<evidence type="ECO:0000313" key="1">
    <source>
        <dbReference type="EMBL" id="BAC85337.1"/>
    </source>
</evidence>
<organism evidence="1">
    <name type="scientific">Homo sapiens</name>
    <name type="common">Human</name>
    <dbReference type="NCBI Taxonomy" id="9606"/>
    <lineage>
        <taxon>Eukaryota</taxon>
        <taxon>Metazoa</taxon>
        <taxon>Chordata</taxon>
        <taxon>Craniata</taxon>
        <taxon>Vertebrata</taxon>
        <taxon>Euteleostomi</taxon>
        <taxon>Mammalia</taxon>
        <taxon>Eutheria</taxon>
        <taxon>Euarchontoglires</taxon>
        <taxon>Primates</taxon>
        <taxon>Haplorrhini</taxon>
        <taxon>Catarrhini</taxon>
        <taxon>Hominidae</taxon>
        <taxon>Homo</taxon>
    </lineage>
</organism>
<dbReference type="EMBL" id="AK130383">
    <property type="protein sequence ID" value="BAC85337.1"/>
    <property type="molecule type" value="mRNA"/>
</dbReference>
<name>Q6ZNY8_HUMAN</name>
<reference evidence="1" key="1">
    <citation type="submission" date="2003-07" db="EMBL/GenBank/DDBJ databases">
        <title>NEDO human cDNA sequencing project.</title>
        <authorList>
            <person name="Ninomiya K."/>
            <person name="Wagatsuma M."/>
            <person name="Kanda K."/>
            <person name="Kondo H."/>
            <person name="Yokoi T."/>
            <person name="Kodaira H."/>
            <person name="Furuya T."/>
            <person name="Takahashi M."/>
            <person name="Kikkawa E."/>
            <person name="Omura Y."/>
            <person name="Abe K."/>
            <person name="Kamihara K."/>
            <person name="Katsuta N."/>
            <person name="Sato K."/>
            <person name="Tanikawa M."/>
            <person name="Yamazaki M."/>
            <person name="Suzuki Y."/>
            <person name="Hata H."/>
            <person name="Nakagawa K."/>
            <person name="Mizuno S."/>
            <person name="Morinaga M."/>
            <person name="Kawamura M."/>
            <person name="Sugiyama T."/>
            <person name="Irie R."/>
            <person name="Otsuki T."/>
            <person name="Sato H."/>
            <person name="Nishikawa T."/>
            <person name="Sugiyama A."/>
            <person name="Kawakami B."/>
            <person name="Nagai K."/>
            <person name="Isogai T."/>
            <person name="Sugano S."/>
        </authorList>
    </citation>
    <scope>NUCLEOTIDE SEQUENCE</scope>
    <source>
        <tissue evidence="1">Prostate</tissue>
    </source>
</reference>
<accession>Q6ZNY8</accession>
<dbReference type="AlphaFoldDB" id="Q6ZNY8"/>
<proteinExistence type="evidence at transcript level"/>